<evidence type="ECO:0000256" key="6">
    <source>
        <dbReference type="PROSITE-ProRule" id="PRU00433"/>
    </source>
</evidence>
<reference evidence="9" key="1">
    <citation type="submission" date="2020-04" db="EMBL/GenBank/DDBJ databases">
        <title>A desert anoxygenic phototrophic bacterium fixes CO2 using RubisCO under aerobic conditions.</title>
        <authorList>
            <person name="Tang K."/>
        </authorList>
    </citation>
    <scope>NUCLEOTIDE SEQUENCE [LARGE SCALE GENOMIC DNA]</scope>
    <source>
        <strain evidence="9">MIMtkB3</strain>
    </source>
</reference>
<dbReference type="SUPFAM" id="SSF46626">
    <property type="entry name" value="Cytochrome c"/>
    <property type="match status" value="1"/>
</dbReference>
<gene>
    <name evidence="9" type="primary">pedF</name>
    <name evidence="9" type="ORF">HHL28_03030</name>
</gene>
<evidence type="ECO:0000256" key="2">
    <source>
        <dbReference type="ARBA" id="ARBA00022617"/>
    </source>
</evidence>
<dbReference type="KEGG" id="acru:HHL28_03030"/>
<dbReference type="PANTHER" id="PTHR37823:SF4">
    <property type="entry name" value="MENAQUINOL-CYTOCHROME C REDUCTASE CYTOCHROME B_C SUBUNIT"/>
    <property type="match status" value="1"/>
</dbReference>
<dbReference type="InterPro" id="IPR030991">
    <property type="entry name" value="c550_proteobact"/>
</dbReference>
<evidence type="ECO:0000256" key="1">
    <source>
        <dbReference type="ARBA" id="ARBA00022448"/>
    </source>
</evidence>
<dbReference type="InterPro" id="IPR009056">
    <property type="entry name" value="Cyt_c-like_dom"/>
</dbReference>
<evidence type="ECO:0000256" key="5">
    <source>
        <dbReference type="ARBA" id="ARBA00023004"/>
    </source>
</evidence>
<feature type="domain" description="Cytochrome c" evidence="8">
    <location>
        <begin position="59"/>
        <end position="141"/>
    </location>
</feature>
<dbReference type="Proteomes" id="UP000501891">
    <property type="component" value="Chromosome"/>
</dbReference>
<dbReference type="PROSITE" id="PS51007">
    <property type="entry name" value="CYTC"/>
    <property type="match status" value="1"/>
</dbReference>
<dbReference type="NCBIfam" id="TIGR04494">
    <property type="entry name" value="c550_PedF"/>
    <property type="match status" value="1"/>
</dbReference>
<evidence type="ECO:0000313" key="9">
    <source>
        <dbReference type="EMBL" id="QJE72207.1"/>
    </source>
</evidence>
<evidence type="ECO:0000256" key="4">
    <source>
        <dbReference type="ARBA" id="ARBA00022982"/>
    </source>
</evidence>
<accession>A0A858R499</accession>
<feature type="chain" id="PRO_5032287603" evidence="7">
    <location>
        <begin position="28"/>
        <end position="143"/>
    </location>
</feature>
<evidence type="ECO:0000256" key="3">
    <source>
        <dbReference type="ARBA" id="ARBA00022723"/>
    </source>
</evidence>
<dbReference type="EMBL" id="CP051775">
    <property type="protein sequence ID" value="QJE72207.1"/>
    <property type="molecule type" value="Genomic_DNA"/>
</dbReference>
<dbReference type="InterPro" id="IPR051811">
    <property type="entry name" value="Cytochrome_c550/c551-like"/>
</dbReference>
<sequence length="143" mass="15191">MNHGPRWLAGIAAATFLAVAGAGSVFAHGDVTPQAVNTEGLEKLGAEWRASNPYRGNAKAIQIGSSAYNQNCARCHGLGVISGGIAPDLRYLEPGDSGDEWYSERVRKGATRDGKVYMPAFGEVLGQEALWAIRAYIETVPAE</sequence>
<protein>
    <submittedName>
        <fullName evidence="9">Cytochrome c-550 PedF</fullName>
    </submittedName>
</protein>
<keyword evidence="5 6" id="KW-0408">Iron</keyword>
<dbReference type="Gene3D" id="1.10.760.10">
    <property type="entry name" value="Cytochrome c-like domain"/>
    <property type="match status" value="1"/>
</dbReference>
<organism evidence="9 10">
    <name type="scientific">Aerophototrophica crusticola</name>
    <dbReference type="NCBI Taxonomy" id="1709002"/>
    <lineage>
        <taxon>Bacteria</taxon>
        <taxon>Pseudomonadati</taxon>
        <taxon>Pseudomonadota</taxon>
        <taxon>Alphaproteobacteria</taxon>
        <taxon>Rhodospirillales</taxon>
        <taxon>Rhodospirillaceae</taxon>
        <taxon>Aerophototrophica</taxon>
    </lineage>
</organism>
<keyword evidence="3 6" id="KW-0479">Metal-binding</keyword>
<keyword evidence="4" id="KW-0249">Electron transport</keyword>
<feature type="signal peptide" evidence="7">
    <location>
        <begin position="1"/>
        <end position="27"/>
    </location>
</feature>
<keyword evidence="1" id="KW-0813">Transport</keyword>
<proteinExistence type="predicted"/>
<evidence type="ECO:0000259" key="8">
    <source>
        <dbReference type="PROSITE" id="PS51007"/>
    </source>
</evidence>
<dbReference type="PANTHER" id="PTHR37823">
    <property type="entry name" value="CYTOCHROME C-553-LIKE"/>
    <property type="match status" value="1"/>
</dbReference>
<evidence type="ECO:0000256" key="7">
    <source>
        <dbReference type="SAM" id="SignalP"/>
    </source>
</evidence>
<evidence type="ECO:0000313" key="10">
    <source>
        <dbReference type="Proteomes" id="UP000501891"/>
    </source>
</evidence>
<dbReference type="AlphaFoldDB" id="A0A858R499"/>
<dbReference type="GO" id="GO:0046872">
    <property type="term" value="F:metal ion binding"/>
    <property type="evidence" value="ECO:0007669"/>
    <property type="project" value="UniProtKB-KW"/>
</dbReference>
<keyword evidence="7" id="KW-0732">Signal</keyword>
<dbReference type="GO" id="GO:0009055">
    <property type="term" value="F:electron transfer activity"/>
    <property type="evidence" value="ECO:0007669"/>
    <property type="project" value="InterPro"/>
</dbReference>
<dbReference type="InterPro" id="IPR036909">
    <property type="entry name" value="Cyt_c-like_dom_sf"/>
</dbReference>
<dbReference type="Pfam" id="PF13442">
    <property type="entry name" value="Cytochrome_CBB3"/>
    <property type="match status" value="1"/>
</dbReference>
<name>A0A858R499_9PROT</name>
<dbReference type="GO" id="GO:0020037">
    <property type="term" value="F:heme binding"/>
    <property type="evidence" value="ECO:0007669"/>
    <property type="project" value="InterPro"/>
</dbReference>
<keyword evidence="10" id="KW-1185">Reference proteome</keyword>
<keyword evidence="2 6" id="KW-0349">Heme</keyword>